<comment type="caution">
    <text evidence="2">The sequence shown here is derived from an EMBL/GenBank/DDBJ whole genome shotgun (WGS) entry which is preliminary data.</text>
</comment>
<dbReference type="InterPro" id="IPR001932">
    <property type="entry name" value="PPM-type_phosphatase-like_dom"/>
</dbReference>
<dbReference type="SMART" id="SM00332">
    <property type="entry name" value="PP2Cc"/>
    <property type="match status" value="1"/>
</dbReference>
<dbReference type="Proteomes" id="UP000078368">
    <property type="component" value="Unassembled WGS sequence"/>
</dbReference>
<evidence type="ECO:0000313" key="3">
    <source>
        <dbReference type="Proteomes" id="UP000078368"/>
    </source>
</evidence>
<organism evidence="2 3">
    <name type="scientific">Peptidiphaga gingivicola</name>
    <dbReference type="NCBI Taxonomy" id="2741497"/>
    <lineage>
        <taxon>Bacteria</taxon>
        <taxon>Bacillati</taxon>
        <taxon>Actinomycetota</taxon>
        <taxon>Actinomycetes</taxon>
        <taxon>Actinomycetales</taxon>
        <taxon>Actinomycetaceae</taxon>
        <taxon>Peptidiphaga</taxon>
    </lineage>
</organism>
<dbReference type="PROSITE" id="PS51746">
    <property type="entry name" value="PPM_2"/>
    <property type="match status" value="1"/>
</dbReference>
<dbReference type="InterPro" id="IPR015655">
    <property type="entry name" value="PP2C"/>
</dbReference>
<dbReference type="AlphaFoldDB" id="A0A179B6F7"/>
<proteinExistence type="predicted"/>
<dbReference type="RefSeq" id="WP_009198831.1">
    <property type="nucleotide sequence ID" value="NZ_LVZK01000001.1"/>
</dbReference>
<dbReference type="STRING" id="1823756.A4H34_06910"/>
<sequence>MQITVAGVTDPGRIRFRNEDRYLLHPPILAVADGMGGHLVGDKAAQTVIDSLAAVPWDGVEGADAAARLQRCVDESRAKIVTVIKEGKIEETATRVGAQPGAGTTVAGAVYIEGEAKWLVFHIGDSRVYLWREGRLRRLTRDHSLVQELIDEGELTEEEARVHPRKAVITRAVGSYGESTLDTSYVDAREGDTIIVCSDGLSDELDDSDVSSVIVDVEDGEDEVSLDAVAFALRDVALTRGGRDNVTVALMKIGVSE</sequence>
<dbReference type="Pfam" id="PF13672">
    <property type="entry name" value="PP2C_2"/>
    <property type="match status" value="1"/>
</dbReference>
<keyword evidence="3" id="KW-1185">Reference proteome</keyword>
<feature type="domain" description="PPM-type phosphatase" evidence="1">
    <location>
        <begin position="4"/>
        <end position="253"/>
    </location>
</feature>
<dbReference type="OrthoDB" id="9801841at2"/>
<evidence type="ECO:0000313" key="2">
    <source>
        <dbReference type="EMBL" id="OAP86833.1"/>
    </source>
</evidence>
<dbReference type="SUPFAM" id="SSF81606">
    <property type="entry name" value="PP2C-like"/>
    <property type="match status" value="1"/>
</dbReference>
<evidence type="ECO:0000259" key="1">
    <source>
        <dbReference type="PROSITE" id="PS51746"/>
    </source>
</evidence>
<gene>
    <name evidence="2" type="ORF">A4H34_06910</name>
</gene>
<accession>A0A179B6F7</accession>
<dbReference type="EMBL" id="LVZK01000001">
    <property type="protein sequence ID" value="OAP86833.1"/>
    <property type="molecule type" value="Genomic_DNA"/>
</dbReference>
<dbReference type="GO" id="GO:0004722">
    <property type="term" value="F:protein serine/threonine phosphatase activity"/>
    <property type="evidence" value="ECO:0007669"/>
    <property type="project" value="InterPro"/>
</dbReference>
<reference evidence="2 3" key="1">
    <citation type="submission" date="2016-04" db="EMBL/GenBank/DDBJ databases">
        <title>Peptidophaga gingivicola gen. nov., sp. nov., isolated from human subgingival plaque.</title>
        <authorList>
            <person name="Beall C.J."/>
            <person name="Mokrzan E.M."/>
            <person name="Griffen A.L."/>
            <person name="Leys E.J."/>
        </authorList>
    </citation>
    <scope>NUCLEOTIDE SEQUENCE [LARGE SCALE GENOMIC DNA]</scope>
    <source>
        <strain evidence="2 3">BA112</strain>
    </source>
</reference>
<name>A0A179B6F7_9ACTO</name>
<dbReference type="Gene3D" id="3.60.40.10">
    <property type="entry name" value="PPM-type phosphatase domain"/>
    <property type="match status" value="1"/>
</dbReference>
<dbReference type="SMART" id="SM00331">
    <property type="entry name" value="PP2C_SIG"/>
    <property type="match status" value="1"/>
</dbReference>
<dbReference type="CDD" id="cd00143">
    <property type="entry name" value="PP2Cc"/>
    <property type="match status" value="1"/>
</dbReference>
<dbReference type="InterPro" id="IPR036457">
    <property type="entry name" value="PPM-type-like_dom_sf"/>
</dbReference>
<dbReference type="PANTHER" id="PTHR47992">
    <property type="entry name" value="PROTEIN PHOSPHATASE"/>
    <property type="match status" value="1"/>
</dbReference>
<protein>
    <recommendedName>
        <fullName evidence="1">PPM-type phosphatase domain-containing protein</fullName>
    </recommendedName>
</protein>